<comment type="caution">
    <text evidence="2">The sequence shown here is derived from an EMBL/GenBank/DDBJ whole genome shotgun (WGS) entry which is preliminary data.</text>
</comment>
<reference evidence="3" key="1">
    <citation type="journal article" date="2019" name="Int. J. Syst. Evol. Microbiol.">
        <title>The Global Catalogue of Microorganisms (GCM) 10K type strain sequencing project: providing services to taxonomists for standard genome sequencing and annotation.</title>
        <authorList>
            <consortium name="The Broad Institute Genomics Platform"/>
            <consortium name="The Broad Institute Genome Sequencing Center for Infectious Disease"/>
            <person name="Wu L."/>
            <person name="Ma J."/>
        </authorList>
    </citation>
    <scope>NUCLEOTIDE SEQUENCE [LARGE SCALE GENOMIC DNA]</scope>
    <source>
        <strain evidence="3">KCTC 42473</strain>
    </source>
</reference>
<keyword evidence="1" id="KW-1133">Transmembrane helix</keyword>
<proteinExistence type="predicted"/>
<organism evidence="2 3">
    <name type="scientific">Paracoccus angustae</name>
    <dbReference type="NCBI Taxonomy" id="1671480"/>
    <lineage>
        <taxon>Bacteria</taxon>
        <taxon>Pseudomonadati</taxon>
        <taxon>Pseudomonadota</taxon>
        <taxon>Alphaproteobacteria</taxon>
        <taxon>Rhodobacterales</taxon>
        <taxon>Paracoccaceae</taxon>
        <taxon>Paracoccus</taxon>
    </lineage>
</organism>
<feature type="transmembrane region" description="Helical" evidence="1">
    <location>
        <begin position="12"/>
        <end position="34"/>
    </location>
</feature>
<dbReference type="RefSeq" id="WP_377760248.1">
    <property type="nucleotide sequence ID" value="NZ_JBHRXY010000003.1"/>
</dbReference>
<sequence>MRILSRIKVNADTLADAIGAVALFAIVGAGLWILHGLGLSGL</sequence>
<keyword evidence="1" id="KW-0812">Transmembrane</keyword>
<evidence type="ECO:0000313" key="2">
    <source>
        <dbReference type="EMBL" id="MFC3629000.1"/>
    </source>
</evidence>
<keyword evidence="1" id="KW-0472">Membrane</keyword>
<name>A0ABV7U233_9RHOB</name>
<gene>
    <name evidence="2" type="ORF">ACFOM8_06020</name>
</gene>
<accession>A0ABV7U233</accession>
<keyword evidence="3" id="KW-1185">Reference proteome</keyword>
<evidence type="ECO:0000313" key="3">
    <source>
        <dbReference type="Proteomes" id="UP001595539"/>
    </source>
</evidence>
<dbReference type="Proteomes" id="UP001595539">
    <property type="component" value="Unassembled WGS sequence"/>
</dbReference>
<dbReference type="EMBL" id="JBHRXY010000003">
    <property type="protein sequence ID" value="MFC3629000.1"/>
    <property type="molecule type" value="Genomic_DNA"/>
</dbReference>
<protein>
    <submittedName>
        <fullName evidence="2">Uncharacterized protein</fullName>
    </submittedName>
</protein>
<evidence type="ECO:0000256" key="1">
    <source>
        <dbReference type="SAM" id="Phobius"/>
    </source>
</evidence>